<gene>
    <name evidence="1" type="ORF">DIU77_08645</name>
</gene>
<evidence type="ECO:0000313" key="1">
    <source>
        <dbReference type="EMBL" id="PZM97908.1"/>
    </source>
</evidence>
<sequence length="76" mass="8063">MAGSALPAGPRVVLTGVHLDIRVGVDYAATGLAVLEAECARLESLDGKKLYLQTADAFNESCLTMQDVEGNEIRLD</sequence>
<proteinExistence type="predicted"/>
<name>A0A2W4JIE3_9PSEU</name>
<accession>A0A2W4JIE3</accession>
<dbReference type="STRING" id="1111738.GCA_000427905_02207"/>
<dbReference type="EMBL" id="QGUI01000280">
    <property type="protein sequence ID" value="PZM97908.1"/>
    <property type="molecule type" value="Genomic_DNA"/>
</dbReference>
<comment type="caution">
    <text evidence="1">The sequence shown here is derived from an EMBL/GenBank/DDBJ whole genome shotgun (WGS) entry which is preliminary data.</text>
</comment>
<reference evidence="1" key="1">
    <citation type="submission" date="2018-05" db="EMBL/GenBank/DDBJ databases">
        <authorList>
            <person name="Lanie J.A."/>
            <person name="Ng W.-L."/>
            <person name="Kazmierczak K.M."/>
            <person name="Andrzejewski T.M."/>
            <person name="Davidsen T.M."/>
            <person name="Wayne K.J."/>
            <person name="Tettelin H."/>
            <person name="Glass J.I."/>
            <person name="Rusch D."/>
            <person name="Podicherti R."/>
            <person name="Tsui H.-C.T."/>
            <person name="Winkler M.E."/>
        </authorList>
    </citation>
    <scope>NUCLEOTIDE SEQUENCE</scope>
    <source>
        <strain evidence="1">ZC4RG45</strain>
    </source>
</reference>
<organism evidence="1">
    <name type="scientific">Thermocrispum agreste</name>
    <dbReference type="NCBI Taxonomy" id="37925"/>
    <lineage>
        <taxon>Bacteria</taxon>
        <taxon>Bacillati</taxon>
        <taxon>Actinomycetota</taxon>
        <taxon>Actinomycetes</taxon>
        <taxon>Pseudonocardiales</taxon>
        <taxon>Pseudonocardiaceae</taxon>
        <taxon>Thermocrispum</taxon>
    </lineage>
</organism>
<dbReference type="AlphaFoldDB" id="A0A2W4JIE3"/>
<protein>
    <submittedName>
        <fullName evidence="1">Uncharacterized protein</fullName>
    </submittedName>
</protein>